<proteinExistence type="predicted"/>
<keyword evidence="2" id="KW-1185">Reference proteome</keyword>
<accession>A0A392S8H4</accession>
<sequence length="36" mass="3876">VENSSLTRSLQFFSSQPPCLPPTALLSGSGHFARSR</sequence>
<name>A0A392S8H4_9FABA</name>
<comment type="caution">
    <text evidence="1">The sequence shown here is derived from an EMBL/GenBank/DDBJ whole genome shotgun (WGS) entry which is preliminary data.</text>
</comment>
<dbReference type="EMBL" id="LXQA010338147">
    <property type="protein sequence ID" value="MCI44989.1"/>
    <property type="molecule type" value="Genomic_DNA"/>
</dbReference>
<dbReference type="AlphaFoldDB" id="A0A392S8H4"/>
<reference evidence="1 2" key="1">
    <citation type="journal article" date="2018" name="Front. Plant Sci.">
        <title>Red Clover (Trifolium pratense) and Zigzag Clover (T. medium) - A Picture of Genomic Similarities and Differences.</title>
        <authorList>
            <person name="Dluhosova J."/>
            <person name="Istvanek J."/>
            <person name="Nedelnik J."/>
            <person name="Repkova J."/>
        </authorList>
    </citation>
    <scope>NUCLEOTIDE SEQUENCE [LARGE SCALE GENOMIC DNA]</scope>
    <source>
        <strain evidence="2">cv. 10/8</strain>
        <tissue evidence="1">Leaf</tissue>
    </source>
</reference>
<dbReference type="Proteomes" id="UP000265520">
    <property type="component" value="Unassembled WGS sequence"/>
</dbReference>
<protein>
    <submittedName>
        <fullName evidence="1">Uncharacterized protein</fullName>
    </submittedName>
</protein>
<feature type="non-terminal residue" evidence="1">
    <location>
        <position position="1"/>
    </location>
</feature>
<organism evidence="1 2">
    <name type="scientific">Trifolium medium</name>
    <dbReference type="NCBI Taxonomy" id="97028"/>
    <lineage>
        <taxon>Eukaryota</taxon>
        <taxon>Viridiplantae</taxon>
        <taxon>Streptophyta</taxon>
        <taxon>Embryophyta</taxon>
        <taxon>Tracheophyta</taxon>
        <taxon>Spermatophyta</taxon>
        <taxon>Magnoliopsida</taxon>
        <taxon>eudicotyledons</taxon>
        <taxon>Gunneridae</taxon>
        <taxon>Pentapetalae</taxon>
        <taxon>rosids</taxon>
        <taxon>fabids</taxon>
        <taxon>Fabales</taxon>
        <taxon>Fabaceae</taxon>
        <taxon>Papilionoideae</taxon>
        <taxon>50 kb inversion clade</taxon>
        <taxon>NPAAA clade</taxon>
        <taxon>Hologalegina</taxon>
        <taxon>IRL clade</taxon>
        <taxon>Trifolieae</taxon>
        <taxon>Trifolium</taxon>
    </lineage>
</organism>
<evidence type="ECO:0000313" key="2">
    <source>
        <dbReference type="Proteomes" id="UP000265520"/>
    </source>
</evidence>
<evidence type="ECO:0000313" key="1">
    <source>
        <dbReference type="EMBL" id="MCI44989.1"/>
    </source>
</evidence>